<evidence type="ECO:0000259" key="6">
    <source>
        <dbReference type="Pfam" id="PF12896"/>
    </source>
</evidence>
<dbReference type="InterPro" id="IPR024790">
    <property type="entry name" value="APC4_long_dom"/>
</dbReference>
<evidence type="ECO:0000256" key="1">
    <source>
        <dbReference type="ARBA" id="ARBA00016067"/>
    </source>
</evidence>
<dbReference type="EMBL" id="AVOT02000598">
    <property type="protein sequence ID" value="MBW0463621.1"/>
    <property type="molecule type" value="Genomic_DNA"/>
</dbReference>
<reference evidence="7" key="1">
    <citation type="submission" date="2021-03" db="EMBL/GenBank/DDBJ databases">
        <title>Draft genome sequence of rust myrtle Austropuccinia psidii MF-1, a brazilian biotype.</title>
        <authorList>
            <person name="Quecine M.C."/>
            <person name="Pachon D.M.R."/>
            <person name="Bonatelli M.L."/>
            <person name="Correr F.H."/>
            <person name="Franceschini L.M."/>
            <person name="Leite T.F."/>
            <person name="Margarido G.R.A."/>
            <person name="Almeida C.A."/>
            <person name="Ferrarezi J.A."/>
            <person name="Labate C.A."/>
        </authorList>
    </citation>
    <scope>NUCLEOTIDE SEQUENCE</scope>
    <source>
        <strain evidence="7">MF-1</strain>
    </source>
</reference>
<dbReference type="GO" id="GO:0031145">
    <property type="term" value="P:anaphase-promoting complex-dependent catabolic process"/>
    <property type="evidence" value="ECO:0007669"/>
    <property type="project" value="InterPro"/>
</dbReference>
<dbReference type="PANTHER" id="PTHR13260">
    <property type="entry name" value="ANAPHASE PROMOTING COMPLEX SUBUNIT 4 APC4"/>
    <property type="match status" value="1"/>
</dbReference>
<evidence type="ECO:0000256" key="4">
    <source>
        <dbReference type="ARBA" id="ARBA00022786"/>
    </source>
</evidence>
<dbReference type="GO" id="GO:0005680">
    <property type="term" value="C:anaphase-promoting complex"/>
    <property type="evidence" value="ECO:0007669"/>
    <property type="project" value="InterPro"/>
</dbReference>
<evidence type="ECO:0000256" key="5">
    <source>
        <dbReference type="ARBA" id="ARBA00023306"/>
    </source>
</evidence>
<dbReference type="Pfam" id="PF12896">
    <property type="entry name" value="ANAPC4"/>
    <property type="match status" value="1"/>
</dbReference>
<accession>A0A9Q3BDM2</accession>
<proteinExistence type="predicted"/>
<keyword evidence="3" id="KW-0498">Mitosis</keyword>
<dbReference type="OrthoDB" id="10259843at2759"/>
<comment type="caution">
    <text evidence="7">The sequence shown here is derived from an EMBL/GenBank/DDBJ whole genome shotgun (WGS) entry which is preliminary data.</text>
</comment>
<keyword evidence="2" id="KW-0132">Cell division</keyword>
<organism evidence="7 8">
    <name type="scientific">Austropuccinia psidii MF-1</name>
    <dbReference type="NCBI Taxonomy" id="1389203"/>
    <lineage>
        <taxon>Eukaryota</taxon>
        <taxon>Fungi</taxon>
        <taxon>Dikarya</taxon>
        <taxon>Basidiomycota</taxon>
        <taxon>Pucciniomycotina</taxon>
        <taxon>Pucciniomycetes</taxon>
        <taxon>Pucciniales</taxon>
        <taxon>Sphaerophragmiaceae</taxon>
        <taxon>Austropuccinia</taxon>
    </lineage>
</organism>
<dbReference type="PANTHER" id="PTHR13260:SF0">
    <property type="entry name" value="ANAPHASE-PROMOTING COMPLEX SUBUNIT 4"/>
    <property type="match status" value="1"/>
</dbReference>
<dbReference type="GO" id="GO:0070979">
    <property type="term" value="P:protein K11-linked ubiquitination"/>
    <property type="evidence" value="ECO:0007669"/>
    <property type="project" value="TreeGrafter"/>
</dbReference>
<keyword evidence="5" id="KW-0131">Cell cycle</keyword>
<feature type="domain" description="Anaphase-promoting complex subunit 4 long" evidence="6">
    <location>
        <begin position="455"/>
        <end position="650"/>
    </location>
</feature>
<dbReference type="GO" id="GO:0034399">
    <property type="term" value="C:nuclear periphery"/>
    <property type="evidence" value="ECO:0007669"/>
    <property type="project" value="TreeGrafter"/>
</dbReference>
<dbReference type="AlphaFoldDB" id="A0A9Q3BDM2"/>
<gene>
    <name evidence="7" type="ORF">O181_003336</name>
</gene>
<keyword evidence="4" id="KW-0833">Ubl conjugation pathway</keyword>
<keyword evidence="8" id="KW-1185">Reference proteome</keyword>
<sequence length="1060" mass="118316">MENCYFVTKTLLSVDQNTKNSIFHLIRVSFTLGITLHADIAGAIGESCAWPQQSISPHRARPGKLYVAPRLVISRGLWLIPPGRPPKMAETFTLLSHRTLPAHHHLHRSSCCPSMDLVALTTSLASNPSAGDTDNQPSNNDTIVCFRLSGATPQVWSVQVNKFFAENCACVDLMGQNVEIDLGSQFDEITALHWSPDGQSLAAGLSSRSPSRPPTFILLSVHSGQLLAFPTVLTSSYHKDDKAALTSSDDKLGFISWLPLNPTASETSAPDESELTKSPGPIGQSLCDRLPANLTIASMRNIETVRNHMGPVYTSSPSKVATKWSDHYPMVPFPPSLITNRHQSKSSPNVSSLLIISSHSHELHLFANGTVYLGTTKLPLNVRLASVHLMPQSEQDSAALPAAHRGSVCLHFTWFDTYGLLQYGTLELTPSLRPLAFSVHKSPAHRDFYITQPQLSILGIQSKELSQQIQLSHLIQGLLKDSFFAYFTMVKDWHVARMSARKWYESFDELSKAQNVVLPISLQMLQLLFVGFANEGLRDFLGTKNAEKIFAKWETTVSASLTRIRLAIIELLVPVVERLYILVTELRTHGYPDFGFVKLIEDDDFETLLLTESLLKHVLRTVHQINQIAKEEGELFGQFCKWLRAEFEYIAAMENSPSPPVRPPPKYDLMLVSKFIKRGETNPLDAFIFSRFSPKPEDSRFLEDEKKQLAQSHYDELFDVNGFQKRQDIKNKLKVLLSFAASDLPKDPPIGSQPSPSLVVPADSNFVTPDTSHFHVDPNAELKTPTLGDHFKRQSEAVVTPSNVPFFKPPLATASGSDSRYNLNSRVNQTEPEDNESFGVHQPLGIYFSLTYASMYLTKIFTKMFSRIGAAQPVQSLHLPTDPQHIALKSANSEYCSRFVGEFYYCVFMTASDQGLEQIIVNRIKLIQSHKVSSISQKSQVKIDARKDDQVVKILDLDFFDDIELVILGQIGNGFDKKYAMMTLKVVELTESGNPAHYDHLPISRLHYLQSDYAPERISFNGLKGRRTGCVTSGRGRMLHVFDMEDAGLDDSESEVPMAD</sequence>
<dbReference type="Proteomes" id="UP000765509">
    <property type="component" value="Unassembled WGS sequence"/>
</dbReference>
<dbReference type="InterPro" id="IPR024789">
    <property type="entry name" value="APC4"/>
</dbReference>
<evidence type="ECO:0000256" key="2">
    <source>
        <dbReference type="ARBA" id="ARBA00022618"/>
    </source>
</evidence>
<evidence type="ECO:0000313" key="7">
    <source>
        <dbReference type="EMBL" id="MBW0463621.1"/>
    </source>
</evidence>
<evidence type="ECO:0000256" key="3">
    <source>
        <dbReference type="ARBA" id="ARBA00022776"/>
    </source>
</evidence>
<dbReference type="GO" id="GO:0051301">
    <property type="term" value="P:cell division"/>
    <property type="evidence" value="ECO:0007669"/>
    <property type="project" value="UniProtKB-KW"/>
</dbReference>
<evidence type="ECO:0000313" key="8">
    <source>
        <dbReference type="Proteomes" id="UP000765509"/>
    </source>
</evidence>
<name>A0A9Q3BDM2_9BASI</name>
<protein>
    <recommendedName>
        <fullName evidence="1">Anaphase-promoting complex subunit 4</fullName>
    </recommendedName>
</protein>